<gene>
    <name evidence="1" type="ORF">LCGC14_1768620</name>
</gene>
<name>A0A0F9GYV9_9ZZZZ</name>
<dbReference type="SUPFAM" id="SSF116915">
    <property type="entry name" value="Hypothetical protein YqbG"/>
    <property type="match status" value="1"/>
</dbReference>
<accession>A0A0F9GYV9</accession>
<organism evidence="1">
    <name type="scientific">marine sediment metagenome</name>
    <dbReference type="NCBI Taxonomy" id="412755"/>
    <lineage>
        <taxon>unclassified sequences</taxon>
        <taxon>metagenomes</taxon>
        <taxon>ecological metagenomes</taxon>
    </lineage>
</organism>
<comment type="caution">
    <text evidence="1">The sequence shown here is derived from an EMBL/GenBank/DDBJ whole genome shotgun (WGS) entry which is preliminary data.</text>
</comment>
<sequence>MAHTYDVTTDIGKVRLLIGDTDITPTTDAQFSDEEIQAFLTMASSSLLLAASYALEAWASAVSGNMKTERIGDYSYGKDEAKTKSDLAKKYREENDATPYLTWAEMNLTRGSAITAEED</sequence>
<reference evidence="1" key="1">
    <citation type="journal article" date="2015" name="Nature">
        <title>Complex archaea that bridge the gap between prokaryotes and eukaryotes.</title>
        <authorList>
            <person name="Spang A."/>
            <person name="Saw J.H."/>
            <person name="Jorgensen S.L."/>
            <person name="Zaremba-Niedzwiedzka K."/>
            <person name="Martijn J."/>
            <person name="Lind A.E."/>
            <person name="van Eijk R."/>
            <person name="Schleper C."/>
            <person name="Guy L."/>
            <person name="Ettema T.J."/>
        </authorList>
    </citation>
    <scope>NUCLEOTIDE SEQUENCE</scope>
</reference>
<dbReference type="InterPro" id="IPR036558">
    <property type="entry name" value="YqbG-like_sf"/>
</dbReference>
<protein>
    <submittedName>
        <fullName evidence="1">Uncharacterized protein</fullName>
    </submittedName>
</protein>
<proteinExistence type="predicted"/>
<dbReference type="EMBL" id="LAZR01016555">
    <property type="protein sequence ID" value="KKM04014.1"/>
    <property type="molecule type" value="Genomic_DNA"/>
</dbReference>
<dbReference type="Gene3D" id="1.10.3230.10">
    <property type="entry name" value="YqbG-like"/>
    <property type="match status" value="1"/>
</dbReference>
<evidence type="ECO:0000313" key="1">
    <source>
        <dbReference type="EMBL" id="KKM04014.1"/>
    </source>
</evidence>
<dbReference type="AlphaFoldDB" id="A0A0F9GYV9"/>